<evidence type="ECO:0000256" key="5">
    <source>
        <dbReference type="ARBA" id="ARBA00022900"/>
    </source>
</evidence>
<evidence type="ECO:0000256" key="1">
    <source>
        <dbReference type="ARBA" id="ARBA00004613"/>
    </source>
</evidence>
<proteinExistence type="predicted"/>
<protein>
    <recommendedName>
        <fullName evidence="8">Early lactation protein</fullName>
    </recommendedName>
</protein>
<keyword evidence="4" id="KW-0494">Milk protein</keyword>
<dbReference type="SMART" id="SM00131">
    <property type="entry name" value="KU"/>
    <property type="match status" value="1"/>
</dbReference>
<name>A0A5F8GQG7_MONDO</name>
<dbReference type="CDD" id="cd00109">
    <property type="entry name" value="Kunitz-type"/>
    <property type="match status" value="1"/>
</dbReference>
<keyword evidence="9" id="KW-0732">Signal</keyword>
<dbReference type="PROSITE" id="PS50279">
    <property type="entry name" value="BPTI_KUNITZ_2"/>
    <property type="match status" value="1"/>
</dbReference>
<dbReference type="PRINTS" id="PR00759">
    <property type="entry name" value="BASICPTASE"/>
</dbReference>
<dbReference type="InterPro" id="IPR020901">
    <property type="entry name" value="Prtase_inh_Kunz-CS"/>
</dbReference>
<dbReference type="GeneTree" id="ENSGT01110000269707"/>
<reference evidence="11 12" key="1">
    <citation type="journal article" date="2007" name="Nature">
        <title>Genome of the marsupial Monodelphis domestica reveals innovation in non-coding sequences.</title>
        <authorList>
            <person name="Mikkelsen T.S."/>
            <person name="Wakefield M.J."/>
            <person name="Aken B."/>
            <person name="Amemiya C.T."/>
            <person name="Chang J.L."/>
            <person name="Duke S."/>
            <person name="Garber M."/>
            <person name="Gentles A.J."/>
            <person name="Goodstadt L."/>
            <person name="Heger A."/>
            <person name="Jurka J."/>
            <person name="Kamal M."/>
            <person name="Mauceli E."/>
            <person name="Searle S.M."/>
            <person name="Sharpe T."/>
            <person name="Baker M.L."/>
            <person name="Batzer M.A."/>
            <person name="Benos P.V."/>
            <person name="Belov K."/>
            <person name="Clamp M."/>
            <person name="Cook A."/>
            <person name="Cuff J."/>
            <person name="Das R."/>
            <person name="Davidow L."/>
            <person name="Deakin J.E."/>
            <person name="Fazzari M.J."/>
            <person name="Glass J.L."/>
            <person name="Grabherr M."/>
            <person name="Greally J.M."/>
            <person name="Gu W."/>
            <person name="Hore T.A."/>
            <person name="Huttley G.A."/>
            <person name="Kleber M."/>
            <person name="Jirtle R.L."/>
            <person name="Koina E."/>
            <person name="Lee J.T."/>
            <person name="Mahony S."/>
            <person name="Marra M.A."/>
            <person name="Miller R.D."/>
            <person name="Nicholls R.D."/>
            <person name="Oda M."/>
            <person name="Papenfuss A.T."/>
            <person name="Parra Z.E."/>
            <person name="Pollock D.D."/>
            <person name="Ray D.A."/>
            <person name="Schein J.E."/>
            <person name="Speed T.P."/>
            <person name="Thompson K."/>
            <person name="VandeBerg J.L."/>
            <person name="Wade C.M."/>
            <person name="Walker J.A."/>
            <person name="Waters P.D."/>
            <person name="Webber C."/>
            <person name="Weidman J.R."/>
            <person name="Xie X."/>
            <person name="Zody M.C."/>
            <person name="Baldwin J."/>
            <person name="Abdouelleil A."/>
            <person name="Abdulkadir J."/>
            <person name="Abebe A."/>
            <person name="Abera B."/>
            <person name="Abreu J."/>
            <person name="Acer S.C."/>
            <person name="Aftuck L."/>
            <person name="Alexander A."/>
            <person name="An P."/>
            <person name="Anderson E."/>
            <person name="Anderson S."/>
            <person name="Arachi H."/>
            <person name="Azer M."/>
            <person name="Bachantsang P."/>
            <person name="Barry A."/>
            <person name="Bayul T."/>
            <person name="Berlin A."/>
            <person name="Bessette D."/>
            <person name="Bloom T."/>
            <person name="Bloom T."/>
            <person name="Boguslavskiy L."/>
            <person name="Bonnet C."/>
            <person name="Boukhgalter B."/>
            <person name="Bourzgui I."/>
            <person name="Brown A."/>
            <person name="Cahill P."/>
            <person name="Channer S."/>
            <person name="Cheshatsang Y."/>
            <person name="Chuda L."/>
            <person name="Citroen M."/>
            <person name="Collymore A."/>
            <person name="Cooke P."/>
            <person name="Costello M."/>
            <person name="D'Aco K."/>
            <person name="Daza R."/>
            <person name="De Haan G."/>
            <person name="DeGray S."/>
            <person name="DeMaso C."/>
            <person name="Dhargay N."/>
            <person name="Dooley K."/>
            <person name="Dooley E."/>
            <person name="Doricent M."/>
            <person name="Dorje P."/>
            <person name="Dorjee K."/>
            <person name="Dupes A."/>
            <person name="Elong R."/>
            <person name="Falk J."/>
            <person name="Farina A."/>
            <person name="Faro S."/>
            <person name="Ferguson D."/>
            <person name="Fisher S."/>
            <person name="Foley C.D."/>
            <person name="Franke A."/>
            <person name="Friedrich D."/>
            <person name="Gadbois L."/>
            <person name="Gearin G."/>
            <person name="Gearin C.R."/>
            <person name="Giannoukos G."/>
            <person name="Goode T."/>
            <person name="Graham J."/>
            <person name="Grandbois E."/>
            <person name="Grewal S."/>
            <person name="Gyaltsen K."/>
            <person name="Hafez N."/>
            <person name="Hagos B."/>
            <person name="Hall J."/>
            <person name="Henson C."/>
            <person name="Hollinger A."/>
            <person name="Honan T."/>
            <person name="Huard M.D."/>
            <person name="Hughes L."/>
            <person name="Hurhula B."/>
            <person name="Husby M.E."/>
            <person name="Kamat A."/>
            <person name="Kanga B."/>
            <person name="Kashin S."/>
            <person name="Khazanovich D."/>
            <person name="Kisner P."/>
            <person name="Lance K."/>
            <person name="Lara M."/>
            <person name="Lee W."/>
            <person name="Lennon N."/>
            <person name="Letendre F."/>
            <person name="LeVine R."/>
            <person name="Lipovsky A."/>
            <person name="Liu X."/>
            <person name="Liu J."/>
            <person name="Liu S."/>
            <person name="Lokyitsang T."/>
            <person name="Lokyitsang Y."/>
            <person name="Lubonja R."/>
            <person name="Lui A."/>
            <person name="MacDonald P."/>
            <person name="Magnisalis V."/>
            <person name="Maru K."/>
            <person name="Matthews C."/>
            <person name="McCusker W."/>
            <person name="McDonough S."/>
            <person name="Mehta T."/>
            <person name="Meldrim J."/>
            <person name="Meneus L."/>
            <person name="Mihai O."/>
            <person name="Mihalev A."/>
            <person name="Mihova T."/>
            <person name="Mittelman R."/>
            <person name="Mlenga V."/>
            <person name="Montmayeur A."/>
            <person name="Mulrain L."/>
            <person name="Navidi A."/>
            <person name="Naylor J."/>
            <person name="Negash T."/>
            <person name="Nguyen T."/>
            <person name="Nguyen N."/>
            <person name="Nicol R."/>
            <person name="Norbu C."/>
            <person name="Norbu N."/>
            <person name="Novod N."/>
            <person name="O'Neill B."/>
            <person name="Osman S."/>
            <person name="Markiewicz E."/>
            <person name="Oyono O.L."/>
            <person name="Patti C."/>
            <person name="Phunkhang P."/>
            <person name="Pierre F."/>
            <person name="Priest M."/>
            <person name="Raghuraman S."/>
            <person name="Rege F."/>
            <person name="Reyes R."/>
            <person name="Rise C."/>
            <person name="Rogov P."/>
            <person name="Ross K."/>
            <person name="Ryan E."/>
            <person name="Settipalli S."/>
            <person name="Shea T."/>
            <person name="Sherpa N."/>
            <person name="Shi L."/>
            <person name="Shih D."/>
            <person name="Sparrow T."/>
            <person name="Spaulding J."/>
            <person name="Stalker J."/>
            <person name="Stange-Thomann N."/>
            <person name="Stavropoulos S."/>
            <person name="Stone C."/>
            <person name="Strader C."/>
            <person name="Tesfaye S."/>
            <person name="Thomson T."/>
            <person name="Thoulutsang Y."/>
            <person name="Thoulutsang D."/>
            <person name="Topham K."/>
            <person name="Topping I."/>
            <person name="Tsamla T."/>
            <person name="Vassiliev H."/>
            <person name="Vo A."/>
            <person name="Wangchuk T."/>
            <person name="Wangdi T."/>
            <person name="Weiand M."/>
            <person name="Wilkinson J."/>
            <person name="Wilson A."/>
            <person name="Yadav S."/>
            <person name="Young G."/>
            <person name="Yu Q."/>
            <person name="Zembek L."/>
            <person name="Zhong D."/>
            <person name="Zimmer A."/>
            <person name="Zwirko Z."/>
            <person name="Jaffe D.B."/>
            <person name="Alvarez P."/>
            <person name="Brockman W."/>
            <person name="Butler J."/>
            <person name="Chin C."/>
            <person name="Gnerre S."/>
            <person name="MacCallum I."/>
            <person name="Graves J.A."/>
            <person name="Ponting C.P."/>
            <person name="Breen M."/>
            <person name="Samollow P.B."/>
            <person name="Lander E.S."/>
            <person name="Lindblad-Toh K."/>
        </authorList>
    </citation>
    <scope>NUCLEOTIDE SEQUENCE [LARGE SCALE GENOMIC DNA]</scope>
</reference>
<dbReference type="InterPro" id="IPR050098">
    <property type="entry name" value="TFPI/VKTCI-like"/>
</dbReference>
<feature type="chain" id="PRO_5023931767" description="Early lactation protein" evidence="9">
    <location>
        <begin position="31"/>
        <end position="105"/>
    </location>
</feature>
<dbReference type="InParanoid" id="A0A5F8GQG7"/>
<dbReference type="Gene3D" id="4.10.410.10">
    <property type="entry name" value="Pancreatic trypsin inhibitor Kunitz domain"/>
    <property type="match status" value="1"/>
</dbReference>
<sequence length="105" mass="11775">VFGPTMKITLGILFLNNLKSLLLYLSPAGAQGPLSHIMLPDAVWFFYAVECIRPLKTGPCNYQLVRYYYNLTSKSCDSFLYGGCEGNENNFKSIVTCEHICIVPK</sequence>
<dbReference type="Pfam" id="PF00014">
    <property type="entry name" value="Kunitz_BPTI"/>
    <property type="match status" value="1"/>
</dbReference>
<reference evidence="11" key="3">
    <citation type="submission" date="2025-09" db="UniProtKB">
        <authorList>
            <consortium name="Ensembl"/>
        </authorList>
    </citation>
    <scope>IDENTIFICATION</scope>
</reference>
<evidence type="ECO:0000256" key="7">
    <source>
        <dbReference type="ARBA" id="ARBA00043262"/>
    </source>
</evidence>
<keyword evidence="3" id="KW-0646">Protease inhibitor</keyword>
<dbReference type="PANTHER" id="PTHR10083:SF328">
    <property type="entry name" value="TISSUE FACTOR PATHWAY INHIBITOR"/>
    <property type="match status" value="1"/>
</dbReference>
<dbReference type="FunFam" id="4.10.410.10:FF:000011">
    <property type="entry name" value="Tissue factor pathway inhibitor"/>
    <property type="match status" value="1"/>
</dbReference>
<feature type="signal peptide" evidence="9">
    <location>
        <begin position="1"/>
        <end position="30"/>
    </location>
</feature>
<dbReference type="GO" id="GO:0005615">
    <property type="term" value="C:extracellular space"/>
    <property type="evidence" value="ECO:0000318"/>
    <property type="project" value="GO_Central"/>
</dbReference>
<evidence type="ECO:0000256" key="9">
    <source>
        <dbReference type="SAM" id="SignalP"/>
    </source>
</evidence>
<dbReference type="SUPFAM" id="SSF57362">
    <property type="entry name" value="BPTI-like"/>
    <property type="match status" value="1"/>
</dbReference>
<keyword evidence="12" id="KW-1185">Reference proteome</keyword>
<comment type="subcellular location">
    <subcellularLocation>
        <location evidence="1">Secreted</location>
    </subcellularLocation>
</comment>
<dbReference type="STRING" id="13616.ENSMODP00000049714"/>
<dbReference type="PANTHER" id="PTHR10083">
    <property type="entry name" value="KUNITZ-TYPE PROTEASE INHIBITOR-RELATED"/>
    <property type="match status" value="1"/>
</dbReference>
<evidence type="ECO:0000259" key="10">
    <source>
        <dbReference type="PROSITE" id="PS50279"/>
    </source>
</evidence>
<dbReference type="Proteomes" id="UP000002280">
    <property type="component" value="Chromosome 1"/>
</dbReference>
<evidence type="ECO:0000256" key="8">
    <source>
        <dbReference type="ARBA" id="ARBA00072838"/>
    </source>
</evidence>
<keyword evidence="7" id="KW-0421">Lactation</keyword>
<keyword evidence="6" id="KW-1015">Disulfide bond</keyword>
<evidence type="ECO:0000256" key="6">
    <source>
        <dbReference type="ARBA" id="ARBA00023157"/>
    </source>
</evidence>
<feature type="domain" description="BPTI/Kunitz inhibitor" evidence="10">
    <location>
        <begin position="51"/>
        <end position="101"/>
    </location>
</feature>
<dbReference type="Bgee" id="ENSMODG00000047039">
    <property type="expression patterns" value="Expressed in adult mammalian kidney and 10 other cell types or tissues"/>
</dbReference>
<dbReference type="OMA" id="AVECIRP"/>
<accession>A0A5F8GQG7</accession>
<evidence type="ECO:0000313" key="12">
    <source>
        <dbReference type="Proteomes" id="UP000002280"/>
    </source>
</evidence>
<dbReference type="Ensembl" id="ENSMODT00000073901.1">
    <property type="protein sequence ID" value="ENSMODP00000049714.1"/>
    <property type="gene ID" value="ENSMODG00000047039.1"/>
</dbReference>
<evidence type="ECO:0000256" key="4">
    <source>
        <dbReference type="ARBA" id="ARBA00022743"/>
    </source>
</evidence>
<evidence type="ECO:0000256" key="2">
    <source>
        <dbReference type="ARBA" id="ARBA00022525"/>
    </source>
</evidence>
<dbReference type="AlphaFoldDB" id="A0A5F8GQG7"/>
<dbReference type="PROSITE" id="PS00280">
    <property type="entry name" value="BPTI_KUNITZ_1"/>
    <property type="match status" value="1"/>
</dbReference>
<keyword evidence="2" id="KW-0964">Secreted</keyword>
<dbReference type="InterPro" id="IPR036880">
    <property type="entry name" value="Kunitz_BPTI_sf"/>
</dbReference>
<dbReference type="InterPro" id="IPR002223">
    <property type="entry name" value="Kunitz_BPTI"/>
</dbReference>
<keyword evidence="5" id="KW-0722">Serine protease inhibitor</keyword>
<reference evidence="11" key="2">
    <citation type="submission" date="2025-08" db="UniProtKB">
        <authorList>
            <consortium name="Ensembl"/>
        </authorList>
    </citation>
    <scope>IDENTIFICATION</scope>
</reference>
<dbReference type="GO" id="GO:0004867">
    <property type="term" value="F:serine-type endopeptidase inhibitor activity"/>
    <property type="evidence" value="ECO:0000318"/>
    <property type="project" value="GO_Central"/>
</dbReference>
<evidence type="ECO:0000256" key="3">
    <source>
        <dbReference type="ARBA" id="ARBA00022690"/>
    </source>
</evidence>
<evidence type="ECO:0000313" key="11">
    <source>
        <dbReference type="Ensembl" id="ENSMODP00000049714.1"/>
    </source>
</evidence>
<organism evidence="11 12">
    <name type="scientific">Monodelphis domestica</name>
    <name type="common">Gray short-tailed opossum</name>
    <dbReference type="NCBI Taxonomy" id="13616"/>
    <lineage>
        <taxon>Eukaryota</taxon>
        <taxon>Metazoa</taxon>
        <taxon>Chordata</taxon>
        <taxon>Craniata</taxon>
        <taxon>Vertebrata</taxon>
        <taxon>Euteleostomi</taxon>
        <taxon>Mammalia</taxon>
        <taxon>Metatheria</taxon>
        <taxon>Didelphimorphia</taxon>
        <taxon>Didelphidae</taxon>
        <taxon>Monodelphis</taxon>
    </lineage>
</organism>
<dbReference type="GO" id="GO:0007595">
    <property type="term" value="P:lactation"/>
    <property type="evidence" value="ECO:0007669"/>
    <property type="project" value="UniProtKB-KW"/>
</dbReference>